<accession>A0A1B9J1A7</accession>
<gene>
    <name evidence="2" type="ORF">L486_01204</name>
</gene>
<dbReference type="EMBL" id="KI669459">
    <property type="protein sequence ID" value="OCF61552.1"/>
    <property type="molecule type" value="Genomic_DNA"/>
</dbReference>
<evidence type="ECO:0000313" key="2">
    <source>
        <dbReference type="EMBL" id="OCF61552.1"/>
    </source>
</evidence>
<feature type="region of interest" description="Disordered" evidence="1">
    <location>
        <begin position="34"/>
        <end position="62"/>
    </location>
</feature>
<dbReference type="OrthoDB" id="2576482at2759"/>
<dbReference type="STRING" id="1331196.A0A1B9J1A7"/>
<dbReference type="Gene3D" id="1.25.40.10">
    <property type="entry name" value="Tetratricopeptide repeat domain"/>
    <property type="match status" value="1"/>
</dbReference>
<proteinExistence type="predicted"/>
<feature type="compositionally biased region" description="Polar residues" evidence="1">
    <location>
        <begin position="34"/>
        <end position="43"/>
    </location>
</feature>
<dbReference type="AlphaFoldDB" id="A0A1B9J1A7"/>
<dbReference type="Proteomes" id="UP000092583">
    <property type="component" value="Unassembled WGS sequence"/>
</dbReference>
<evidence type="ECO:0000256" key="1">
    <source>
        <dbReference type="SAM" id="MobiDB-lite"/>
    </source>
</evidence>
<reference evidence="3" key="2">
    <citation type="submission" date="2013-12" db="EMBL/GenBank/DDBJ databases">
        <title>Evolution of pathogenesis and genome organization in the Tremellales.</title>
        <authorList>
            <person name="Cuomo C."/>
            <person name="Litvintseva A."/>
            <person name="Heitman J."/>
            <person name="Chen Y."/>
            <person name="Sun S."/>
            <person name="Springer D."/>
            <person name="Dromer F."/>
            <person name="Young S."/>
            <person name="Zeng Q."/>
            <person name="Chapman S."/>
            <person name="Gujja S."/>
            <person name="Saif S."/>
            <person name="Birren B."/>
        </authorList>
    </citation>
    <scope>NUCLEOTIDE SEQUENCE [LARGE SCALE GENOMIC DNA]</scope>
    <source>
        <strain evidence="3">CBS 10435</strain>
    </source>
</reference>
<keyword evidence="3" id="KW-1185">Reference proteome</keyword>
<evidence type="ECO:0000313" key="3">
    <source>
        <dbReference type="Proteomes" id="UP000092583"/>
    </source>
</evidence>
<protein>
    <recommendedName>
        <fullName evidence="4">Pentatricopeptide repeat domain-containing protein</fullName>
    </recommendedName>
</protein>
<dbReference type="InterPro" id="IPR011990">
    <property type="entry name" value="TPR-like_helical_dom_sf"/>
</dbReference>
<organism evidence="2 3">
    <name type="scientific">Kwoniella mangroviensis CBS 10435</name>
    <dbReference type="NCBI Taxonomy" id="1331196"/>
    <lineage>
        <taxon>Eukaryota</taxon>
        <taxon>Fungi</taxon>
        <taxon>Dikarya</taxon>
        <taxon>Basidiomycota</taxon>
        <taxon>Agaricomycotina</taxon>
        <taxon>Tremellomycetes</taxon>
        <taxon>Tremellales</taxon>
        <taxon>Cryptococcaceae</taxon>
        <taxon>Kwoniella</taxon>
    </lineage>
</organism>
<evidence type="ECO:0008006" key="4">
    <source>
        <dbReference type="Google" id="ProtNLM"/>
    </source>
</evidence>
<sequence>MSSAQRNALYVLRMVWRDRQISLARRSVSTATATVPLTIQPDHSSSTTSTSTAPSRSPIDNIRSDNVHSLLPIDASSTTSTPSFLEPESDEYTTANLLLPERQLHPEPIPWPTLFPNSNVITTQSKFCDPIYRLVARDRYKDALTIYKEILSHNIRIQKGLLGHSIRIQHRHEYLKPAIRALVEGDHQSTLLWLNIYPNRPATTNHPVLKEIWKPVLDIVINEKESFKEDPQFLQEFMVLVGKKGLLPTFLPHLLPHLTFAFPPETSVRILGESIKAYVNSTTSDNSQTDRARHQEDVVHPQITAWWGSYLRKLIIAGWKEQALNLAHKKPFGGHGEWDDITRKFIDEELLEVGRKKKDESLRITDTTDIIQRIRATLRDLPTPTELSTMIRALSHPLIAQDHPNLLNRFESRFTRPPTIGSRRRRNTPTVQSKLWIHSEIINLQKEGNHHQAVDCFRENFFWVGLPPLETIYEEPKTPIGNPRSKTLPNIQLITTIIPSVVYTLPRPKSKTVKQFYSSYMSLIDNIPPSIRPNQVTYSTLLRELAHHSGSMIGLLSLRGLIEKGMNPGQESYAAVLYALAGRRHPEQMWDLLDQAEKEGMVGSRTYRGLLAILVKTGLAREAEKVFWRAREKTGREDVFDELDVQ</sequence>
<name>A0A1B9J1A7_9TREE</name>
<reference evidence="2 3" key="1">
    <citation type="submission" date="2013-07" db="EMBL/GenBank/DDBJ databases">
        <title>The Genome Sequence of Kwoniella mangroviensis CBS10435.</title>
        <authorList>
            <consortium name="The Broad Institute Genome Sequencing Platform"/>
            <person name="Cuomo C."/>
            <person name="Litvintseva A."/>
            <person name="Chen Y."/>
            <person name="Heitman J."/>
            <person name="Sun S."/>
            <person name="Springer D."/>
            <person name="Dromer F."/>
            <person name="Young S.K."/>
            <person name="Zeng Q."/>
            <person name="Gargeya S."/>
            <person name="Fitzgerald M."/>
            <person name="Abouelleil A."/>
            <person name="Alvarado L."/>
            <person name="Berlin A.M."/>
            <person name="Chapman S.B."/>
            <person name="Dewar J."/>
            <person name="Goldberg J."/>
            <person name="Griggs A."/>
            <person name="Gujja S."/>
            <person name="Hansen M."/>
            <person name="Howarth C."/>
            <person name="Imamovic A."/>
            <person name="Larimer J."/>
            <person name="McCowan C."/>
            <person name="Murphy C."/>
            <person name="Pearson M."/>
            <person name="Priest M."/>
            <person name="Roberts A."/>
            <person name="Saif S."/>
            <person name="Shea T."/>
            <person name="Sykes S."/>
            <person name="Wortman J."/>
            <person name="Nusbaum C."/>
            <person name="Birren B."/>
        </authorList>
    </citation>
    <scope>NUCLEOTIDE SEQUENCE [LARGE SCALE GENOMIC DNA]</scope>
    <source>
        <strain evidence="2 3">CBS 10435</strain>
    </source>
</reference>